<evidence type="ECO:0000256" key="2">
    <source>
        <dbReference type="ARBA" id="ARBA00009808"/>
    </source>
</evidence>
<keyword evidence="11" id="KW-1185">Reference proteome</keyword>
<keyword evidence="3 6" id="KW-0812">Transmembrane</keyword>
<dbReference type="OrthoDB" id="537032at2759"/>
<evidence type="ECO:0000313" key="11">
    <source>
        <dbReference type="Proteomes" id="UP000707451"/>
    </source>
</evidence>
<feature type="transmembrane region" description="Helical" evidence="8">
    <location>
        <begin position="345"/>
        <end position="365"/>
    </location>
</feature>
<feature type="transmembrane region" description="Helical" evidence="8">
    <location>
        <begin position="372"/>
        <end position="390"/>
    </location>
</feature>
<feature type="compositionally biased region" description="Low complexity" evidence="7">
    <location>
        <begin position="255"/>
        <end position="267"/>
    </location>
</feature>
<keyword evidence="4 8" id="KW-1133">Transmembrane helix</keyword>
<feature type="transmembrane region" description="Helical" evidence="8">
    <location>
        <begin position="107"/>
        <end position="126"/>
    </location>
</feature>
<dbReference type="AlphaFoldDB" id="A0A9P8BQU1"/>
<dbReference type="PANTHER" id="PTHR12560">
    <property type="entry name" value="LONGEVITY ASSURANCE FACTOR 1 LAG1"/>
    <property type="match status" value="1"/>
</dbReference>
<feature type="transmembrane region" description="Helical" evidence="8">
    <location>
        <begin position="426"/>
        <end position="445"/>
    </location>
</feature>
<evidence type="ECO:0000256" key="1">
    <source>
        <dbReference type="ARBA" id="ARBA00004141"/>
    </source>
</evidence>
<name>A0A9P8BQU1_9FUNG</name>
<feature type="region of interest" description="Disordered" evidence="7">
    <location>
        <begin position="252"/>
        <end position="282"/>
    </location>
</feature>
<feature type="compositionally biased region" description="Polar residues" evidence="7">
    <location>
        <begin position="1"/>
        <end position="22"/>
    </location>
</feature>
<dbReference type="SMART" id="SM00724">
    <property type="entry name" value="TLC"/>
    <property type="match status" value="1"/>
</dbReference>
<dbReference type="InterPro" id="IPR006634">
    <property type="entry name" value="TLC-dom"/>
</dbReference>
<reference evidence="10" key="1">
    <citation type="submission" date="2021-06" db="EMBL/GenBank/DDBJ databases">
        <title>Genome Sequence of Mortierella hyaline Strain SCG-10, a Cold-Adapted, Nitrate-Reducing Fungus Isolated from Soil in Minnesota, USA.</title>
        <authorList>
            <person name="Aldossari N."/>
        </authorList>
    </citation>
    <scope>NUCLEOTIDE SEQUENCE</scope>
    <source>
        <strain evidence="10">SCG-10</strain>
    </source>
</reference>
<dbReference type="InterPro" id="IPR016439">
    <property type="entry name" value="Lag1/Lac1-like"/>
</dbReference>
<feature type="transmembrane region" description="Helical" evidence="8">
    <location>
        <begin position="219"/>
        <end position="242"/>
    </location>
</feature>
<evidence type="ECO:0000256" key="4">
    <source>
        <dbReference type="ARBA" id="ARBA00022989"/>
    </source>
</evidence>
<dbReference type="EMBL" id="JAHRHY010000013">
    <property type="protein sequence ID" value="KAG9064553.1"/>
    <property type="molecule type" value="Genomic_DNA"/>
</dbReference>
<evidence type="ECO:0000256" key="6">
    <source>
        <dbReference type="PROSITE-ProRule" id="PRU00205"/>
    </source>
</evidence>
<protein>
    <submittedName>
        <fullName evidence="10">Sphingosine N-acyltransferase lag1</fullName>
    </submittedName>
</protein>
<comment type="caution">
    <text evidence="10">The sequence shown here is derived from an EMBL/GenBank/DDBJ whole genome shotgun (WGS) entry which is preliminary data.</text>
</comment>
<accession>A0A9P8BQU1</accession>
<sequence>MTDNTTDSTGLRSRMPLQQRNSSYRRKASIDPTTSQPHHYDHRRHQLQDPTFGRSPSPPEGAPKFDDEELDDDASQPLYRYNEDGFLIPVQKQNEQTWSSFLIQHQLVLSCSVILAVFASHVLIVSKEIRDGHNVDLVSSLTALIPPPIWKSLPETWTRAGAGSPAMIKKWNPKLGAYNPNDAWSSQAMALQYQTVLFDEVTGQKQVVYGKGWNDLYMVMVWVMIWTAIRESVMTFLLIPLGRRLGVGEQKKKLQQGQQSTSVSSSTNPSVHTQEKNVTGSTHDEMKALKMKLRKEEHAREGKLLRFAEQGTMATCLLYNSTYWSDSTFFWRDYPKTQLDATMKWYYLVQFAFWVQQFLLAVLGIEKRRKDFLEFMIHHVITCLLIGFSYSFNLTSVGHAVLCSMDFSDIVLAACKMLKYCQKDQIADVGFVFFVVTWIYTRHIWFGQIILATYKAPQFAAMVWDPSNGLYFTPAVLKGFQVLLCGLYAVLVFWLAMIFKIVLKVLKGENSEDVRSEDEEEPEEEVVEETKKVVKVEDVPRMSIQVLRERTVRQ</sequence>
<feature type="domain" description="TLC" evidence="9">
    <location>
        <begin position="296"/>
        <end position="507"/>
    </location>
</feature>
<feature type="region of interest" description="Disordered" evidence="7">
    <location>
        <begin position="1"/>
        <end position="70"/>
    </location>
</feature>
<dbReference type="GO" id="GO:0016020">
    <property type="term" value="C:membrane"/>
    <property type="evidence" value="ECO:0007669"/>
    <property type="project" value="UniProtKB-SubCell"/>
</dbReference>
<evidence type="ECO:0000256" key="7">
    <source>
        <dbReference type="SAM" id="MobiDB-lite"/>
    </source>
</evidence>
<organism evidence="10 11">
    <name type="scientific">Linnemannia hyalina</name>
    <dbReference type="NCBI Taxonomy" id="64524"/>
    <lineage>
        <taxon>Eukaryota</taxon>
        <taxon>Fungi</taxon>
        <taxon>Fungi incertae sedis</taxon>
        <taxon>Mucoromycota</taxon>
        <taxon>Mortierellomycotina</taxon>
        <taxon>Mortierellomycetes</taxon>
        <taxon>Mortierellales</taxon>
        <taxon>Mortierellaceae</taxon>
        <taxon>Linnemannia</taxon>
    </lineage>
</organism>
<evidence type="ECO:0000256" key="5">
    <source>
        <dbReference type="ARBA" id="ARBA00023136"/>
    </source>
</evidence>
<dbReference type="Pfam" id="PF03798">
    <property type="entry name" value="TRAM_LAG1_CLN8"/>
    <property type="match status" value="1"/>
</dbReference>
<keyword evidence="5 6" id="KW-0472">Membrane</keyword>
<feature type="compositionally biased region" description="Polar residues" evidence="7">
    <location>
        <begin position="268"/>
        <end position="281"/>
    </location>
</feature>
<evidence type="ECO:0000256" key="8">
    <source>
        <dbReference type="SAM" id="Phobius"/>
    </source>
</evidence>
<dbReference type="PROSITE" id="PS50922">
    <property type="entry name" value="TLC"/>
    <property type="match status" value="1"/>
</dbReference>
<comment type="similarity">
    <text evidence="2">Belongs to the sphingosine N-acyltransferase family.</text>
</comment>
<evidence type="ECO:0000256" key="3">
    <source>
        <dbReference type="ARBA" id="ARBA00022692"/>
    </source>
</evidence>
<dbReference type="GO" id="GO:0046513">
    <property type="term" value="P:ceramide biosynthetic process"/>
    <property type="evidence" value="ECO:0007669"/>
    <property type="project" value="InterPro"/>
</dbReference>
<dbReference type="Proteomes" id="UP000707451">
    <property type="component" value="Unassembled WGS sequence"/>
</dbReference>
<evidence type="ECO:0000313" key="10">
    <source>
        <dbReference type="EMBL" id="KAG9064553.1"/>
    </source>
</evidence>
<gene>
    <name evidence="10" type="primary">LAG1_1</name>
    <name evidence="10" type="ORF">KI688_002811</name>
</gene>
<feature type="transmembrane region" description="Helical" evidence="8">
    <location>
        <begin position="480"/>
        <end position="503"/>
    </location>
</feature>
<comment type="subcellular location">
    <subcellularLocation>
        <location evidence="1">Membrane</location>
        <topology evidence="1">Multi-pass membrane protein</topology>
    </subcellularLocation>
</comment>
<evidence type="ECO:0000259" key="9">
    <source>
        <dbReference type="PROSITE" id="PS50922"/>
    </source>
</evidence>
<dbReference type="PANTHER" id="PTHR12560:SF0">
    <property type="entry name" value="LD18904P"/>
    <property type="match status" value="1"/>
</dbReference>
<proteinExistence type="inferred from homology"/>
<dbReference type="GO" id="GO:0050291">
    <property type="term" value="F:sphingosine N-acyltransferase activity"/>
    <property type="evidence" value="ECO:0007669"/>
    <property type="project" value="InterPro"/>
</dbReference>